<feature type="coiled-coil region" evidence="1">
    <location>
        <begin position="149"/>
        <end position="230"/>
    </location>
</feature>
<dbReference type="EMBL" id="QZBD01000150">
    <property type="protein sequence ID" value="THY26215.1"/>
    <property type="molecule type" value="Genomic_DNA"/>
</dbReference>
<evidence type="ECO:0000313" key="2">
    <source>
        <dbReference type="EMBL" id="THY26215.1"/>
    </source>
</evidence>
<dbReference type="AlphaFoldDB" id="A0A4S9LC41"/>
<accession>A0A4S9LC41</accession>
<dbReference type="Proteomes" id="UP000306584">
    <property type="component" value="Unassembled WGS sequence"/>
</dbReference>
<proteinExistence type="predicted"/>
<name>A0A4S9LC41_AURPU</name>
<comment type="caution">
    <text evidence="2">The sequence shown here is derived from an EMBL/GenBank/DDBJ whole genome shotgun (WGS) entry which is preliminary data.</text>
</comment>
<protein>
    <submittedName>
        <fullName evidence="2">Uncharacterized protein</fullName>
    </submittedName>
</protein>
<reference evidence="2 3" key="1">
    <citation type="submission" date="2018-10" db="EMBL/GenBank/DDBJ databases">
        <title>Fifty Aureobasidium pullulans genomes reveal a recombining polyextremotolerant generalist.</title>
        <authorList>
            <person name="Gostincar C."/>
            <person name="Turk M."/>
            <person name="Zajc J."/>
            <person name="Gunde-Cimerman N."/>
        </authorList>
    </citation>
    <scope>NUCLEOTIDE SEQUENCE [LARGE SCALE GENOMIC DNA]</scope>
    <source>
        <strain evidence="2 3">EXF-6604</strain>
    </source>
</reference>
<evidence type="ECO:0000313" key="3">
    <source>
        <dbReference type="Proteomes" id="UP000306584"/>
    </source>
</evidence>
<organism evidence="2 3">
    <name type="scientific">Aureobasidium pullulans</name>
    <name type="common">Black yeast</name>
    <name type="synonym">Pullularia pullulans</name>
    <dbReference type="NCBI Taxonomy" id="5580"/>
    <lineage>
        <taxon>Eukaryota</taxon>
        <taxon>Fungi</taxon>
        <taxon>Dikarya</taxon>
        <taxon>Ascomycota</taxon>
        <taxon>Pezizomycotina</taxon>
        <taxon>Dothideomycetes</taxon>
        <taxon>Dothideomycetidae</taxon>
        <taxon>Dothideales</taxon>
        <taxon>Saccotheciaceae</taxon>
        <taxon>Aureobasidium</taxon>
    </lineage>
</organism>
<evidence type="ECO:0000256" key="1">
    <source>
        <dbReference type="SAM" id="Coils"/>
    </source>
</evidence>
<keyword evidence="1" id="KW-0175">Coiled coil</keyword>
<gene>
    <name evidence="2" type="ORF">D6D01_04533</name>
</gene>
<sequence length="311" mass="36441">MLLLRWLWRIQLQHIYQEDLDLVKSFYNLETFVSENTTGWLCGSSFVHVDSYKDQGEPWLRKPQLLKFWRFVKRIYCPLSLCFALNQDLAHLPLLSFHHLELSPCVTLTPTPTMSAANDDVVMEGTHNNTDETPEPQTIANNTMTPEQLHEIKKASEEKDKQIASLKLQLRNSRNNVEHQIKDHREATHAHFQSVKDNLDDEIENLTAENDLLSRLLEDKREEFEDKNDRLWLVSEAHARCVGTRCQLIEATHMQGETILRQSNQLMQRRLECEAKDRKILQLTAEIEELVRKGAEPMEEAHANKRKFEEY</sequence>